<dbReference type="OrthoDB" id="1641132at2759"/>
<comment type="caution">
    <text evidence="7">The sequence shown here is derived from an EMBL/GenBank/DDBJ whole genome shotgun (WGS) entry which is preliminary data.</text>
</comment>
<proteinExistence type="predicted"/>
<feature type="transmembrane region" description="Helical" evidence="5">
    <location>
        <begin position="12"/>
        <end position="31"/>
    </location>
</feature>
<keyword evidence="4 5" id="KW-0472">Membrane</keyword>
<feature type="transmembrane region" description="Helical" evidence="5">
    <location>
        <begin position="147"/>
        <end position="169"/>
    </location>
</feature>
<sequence>MDVLKTMGNLLPYHLLSYGALLGAEVYQSFVNTKICYQALPMREFITLNKRIFPVYFGCQVGLAALTAATRPPFSIVSLVQDVWSVVPLGVVLVMGSLNWFIYGPRTTTASLVRRSLHENKKNSADPDEGKVHQANRGFAVNHAMSIHVNAIALVATVWYGFSLSASILNGF</sequence>
<keyword evidence="3 5" id="KW-1133">Transmembrane helix</keyword>
<name>A0A9W9Q307_9EURO</name>
<dbReference type="InterPro" id="IPR025423">
    <property type="entry name" value="TMEM205-like"/>
</dbReference>
<accession>A0A9W9Q307</accession>
<evidence type="ECO:0000256" key="1">
    <source>
        <dbReference type="ARBA" id="ARBA00004370"/>
    </source>
</evidence>
<evidence type="ECO:0000256" key="5">
    <source>
        <dbReference type="SAM" id="Phobius"/>
    </source>
</evidence>
<feature type="transmembrane region" description="Helical" evidence="5">
    <location>
        <begin position="83"/>
        <end position="102"/>
    </location>
</feature>
<evidence type="ECO:0000256" key="2">
    <source>
        <dbReference type="ARBA" id="ARBA00022692"/>
    </source>
</evidence>
<comment type="subcellular location">
    <subcellularLocation>
        <location evidence="1">Membrane</location>
    </subcellularLocation>
</comment>
<keyword evidence="2 5" id="KW-0812">Transmembrane</keyword>
<evidence type="ECO:0000256" key="3">
    <source>
        <dbReference type="ARBA" id="ARBA00022989"/>
    </source>
</evidence>
<evidence type="ECO:0000259" key="6">
    <source>
        <dbReference type="Pfam" id="PF13664"/>
    </source>
</evidence>
<reference evidence="7" key="2">
    <citation type="journal article" date="2023" name="IMA Fungus">
        <title>Comparative genomic study of the Penicillium genus elucidates a diverse pangenome and 15 lateral gene transfer events.</title>
        <authorList>
            <person name="Petersen C."/>
            <person name="Sorensen T."/>
            <person name="Nielsen M.R."/>
            <person name="Sondergaard T.E."/>
            <person name="Sorensen J.L."/>
            <person name="Fitzpatrick D.A."/>
            <person name="Frisvad J.C."/>
            <person name="Nielsen K.L."/>
        </authorList>
    </citation>
    <scope>NUCLEOTIDE SEQUENCE</scope>
    <source>
        <strain evidence="7">IBT 21472</strain>
    </source>
</reference>
<dbReference type="Proteomes" id="UP001147746">
    <property type="component" value="Unassembled WGS sequence"/>
</dbReference>
<dbReference type="PANTHER" id="PTHR23241">
    <property type="entry name" value="LATE EMBRYOGENESIS ABUNDANT PLANTS LEA-RELATED"/>
    <property type="match status" value="1"/>
</dbReference>
<dbReference type="Pfam" id="PF13664">
    <property type="entry name" value="DUF4149"/>
    <property type="match status" value="1"/>
</dbReference>
<organism evidence="7 8">
    <name type="scientific">Penicillium atrosanguineum</name>
    <dbReference type="NCBI Taxonomy" id="1132637"/>
    <lineage>
        <taxon>Eukaryota</taxon>
        <taxon>Fungi</taxon>
        <taxon>Dikarya</taxon>
        <taxon>Ascomycota</taxon>
        <taxon>Pezizomycotina</taxon>
        <taxon>Eurotiomycetes</taxon>
        <taxon>Eurotiomycetidae</taxon>
        <taxon>Eurotiales</taxon>
        <taxon>Aspergillaceae</taxon>
        <taxon>Penicillium</taxon>
    </lineage>
</organism>
<reference evidence="7" key="1">
    <citation type="submission" date="2022-12" db="EMBL/GenBank/DDBJ databases">
        <authorList>
            <person name="Petersen C."/>
        </authorList>
    </citation>
    <scope>NUCLEOTIDE SEQUENCE</scope>
    <source>
        <strain evidence="7">IBT 21472</strain>
    </source>
</reference>
<dbReference type="PANTHER" id="PTHR23241:SF102">
    <property type="entry name" value="LD23009P"/>
    <property type="match status" value="1"/>
</dbReference>
<evidence type="ECO:0000256" key="4">
    <source>
        <dbReference type="ARBA" id="ARBA00023136"/>
    </source>
</evidence>
<dbReference type="AlphaFoldDB" id="A0A9W9Q307"/>
<dbReference type="EMBL" id="JAPZBO010000002">
    <property type="protein sequence ID" value="KAJ5323364.1"/>
    <property type="molecule type" value="Genomic_DNA"/>
</dbReference>
<feature type="domain" description="TMEM205-like" evidence="6">
    <location>
        <begin position="16"/>
        <end position="112"/>
    </location>
</feature>
<evidence type="ECO:0000313" key="7">
    <source>
        <dbReference type="EMBL" id="KAJ5323364.1"/>
    </source>
</evidence>
<evidence type="ECO:0000313" key="8">
    <source>
        <dbReference type="Proteomes" id="UP001147746"/>
    </source>
</evidence>
<gene>
    <name evidence="7" type="ORF">N7476_001964</name>
</gene>
<keyword evidence="8" id="KW-1185">Reference proteome</keyword>
<protein>
    <recommendedName>
        <fullName evidence="6">TMEM205-like domain-containing protein</fullName>
    </recommendedName>
</protein>
<feature type="transmembrane region" description="Helical" evidence="5">
    <location>
        <begin position="52"/>
        <end position="71"/>
    </location>
</feature>
<dbReference type="InterPro" id="IPR053009">
    <property type="entry name" value="Xanthocillin_Biosynth-Assoc"/>
</dbReference>
<dbReference type="GO" id="GO:0016020">
    <property type="term" value="C:membrane"/>
    <property type="evidence" value="ECO:0007669"/>
    <property type="project" value="UniProtKB-SubCell"/>
</dbReference>